<organism evidence="4 5">
    <name type="scientific">Thioalkalivibrio paradoxus ARh 1</name>
    <dbReference type="NCBI Taxonomy" id="713585"/>
    <lineage>
        <taxon>Bacteria</taxon>
        <taxon>Pseudomonadati</taxon>
        <taxon>Pseudomonadota</taxon>
        <taxon>Gammaproteobacteria</taxon>
        <taxon>Chromatiales</taxon>
        <taxon>Ectothiorhodospiraceae</taxon>
        <taxon>Thioalkalivibrio</taxon>
    </lineage>
</organism>
<dbReference type="AlphaFoldDB" id="W0DKB7"/>
<dbReference type="STRING" id="713585.THITH_02525"/>
<dbReference type="Gene3D" id="3.40.50.1000">
    <property type="entry name" value="HAD superfamily/HAD-like"/>
    <property type="match status" value="1"/>
</dbReference>
<keyword evidence="5" id="KW-1185">Reference proteome</keyword>
<dbReference type="KEGG" id="tti:THITH_02525"/>
<dbReference type="PANTHER" id="PTHR43344:SF13">
    <property type="entry name" value="PHOSPHATASE RV3661-RELATED"/>
    <property type="match status" value="1"/>
</dbReference>
<evidence type="ECO:0000256" key="2">
    <source>
        <dbReference type="ARBA" id="ARBA00022801"/>
    </source>
</evidence>
<protein>
    <submittedName>
        <fullName evidence="4">Phosphoserine phosphatase</fullName>
    </submittedName>
</protein>
<keyword evidence="2" id="KW-0378">Hydrolase</keyword>
<accession>W0DKB7</accession>
<keyword evidence="3" id="KW-0460">Magnesium</keyword>
<gene>
    <name evidence="4" type="ORF">THITH_02525</name>
</gene>
<reference evidence="4 5" key="1">
    <citation type="submission" date="2013-12" db="EMBL/GenBank/DDBJ databases">
        <authorList>
            <consortium name="DOE Joint Genome Institute"/>
            <person name="Muyzer G."/>
            <person name="Huntemann M."/>
            <person name="Han J."/>
            <person name="Chen A."/>
            <person name="Kyrpides N."/>
            <person name="Mavromatis K."/>
            <person name="Markowitz V."/>
            <person name="Palaniappan K."/>
            <person name="Ivanova N."/>
            <person name="Schaumberg A."/>
            <person name="Pati A."/>
            <person name="Liolios K."/>
            <person name="Nordberg H.P."/>
            <person name="Cantor M.N."/>
            <person name="Hua S.X."/>
            <person name="Woyke T."/>
        </authorList>
    </citation>
    <scope>NUCLEOTIDE SEQUENCE [LARGE SCALE GENOMIC DNA]</scope>
    <source>
        <strain evidence="4 5">ARh 1</strain>
    </source>
</reference>
<dbReference type="HOGENOM" id="CLU_052657_1_1_6"/>
<dbReference type="SUPFAM" id="SSF56784">
    <property type="entry name" value="HAD-like"/>
    <property type="match status" value="1"/>
</dbReference>
<dbReference type="GO" id="GO:0046872">
    <property type="term" value="F:metal ion binding"/>
    <property type="evidence" value="ECO:0007669"/>
    <property type="project" value="UniProtKB-KW"/>
</dbReference>
<dbReference type="Gene3D" id="1.20.1440.100">
    <property type="entry name" value="SG protein - dephosphorylation function"/>
    <property type="match status" value="1"/>
</dbReference>
<dbReference type="InterPro" id="IPR006385">
    <property type="entry name" value="HAD_hydro_SerB1"/>
</dbReference>
<evidence type="ECO:0000313" key="4">
    <source>
        <dbReference type="EMBL" id="AHE97335.1"/>
    </source>
</evidence>
<sequence length="231" mass="26188">MRLAIFDLDNTLLAGDSDHAWGEFLAEAGAVDAESYTRANDDFYAQYLAGTLDIYEFCRFVFRPLARHPLEQLQRWREQFLRERIEPMIAPAAGELLERHRGAGDTLLIITATNSFVTRPIADMLGVEHLLATEPEFREGRYTGELDGIPCFQEGKIERLKGWLHERGQPEDAIARASFYSDSRNDIPLLEQVREPVAVDADPALAEHARRRGWPQISLRQAVVVPRSQTG</sequence>
<dbReference type="OrthoDB" id="9784466at2"/>
<dbReference type="GO" id="GO:0016787">
    <property type="term" value="F:hydrolase activity"/>
    <property type="evidence" value="ECO:0007669"/>
    <property type="project" value="UniProtKB-KW"/>
</dbReference>
<dbReference type="EMBL" id="CP007029">
    <property type="protein sequence ID" value="AHE97335.1"/>
    <property type="molecule type" value="Genomic_DNA"/>
</dbReference>
<dbReference type="Proteomes" id="UP000005289">
    <property type="component" value="Chromosome"/>
</dbReference>
<dbReference type="RefSeq" id="WP_006746088.1">
    <property type="nucleotide sequence ID" value="NZ_CP007029.1"/>
</dbReference>
<evidence type="ECO:0000313" key="5">
    <source>
        <dbReference type="Proteomes" id="UP000005289"/>
    </source>
</evidence>
<proteinExistence type="predicted"/>
<keyword evidence="1" id="KW-0479">Metal-binding</keyword>
<dbReference type="NCBIfam" id="TIGR01488">
    <property type="entry name" value="HAD-SF-IB"/>
    <property type="match status" value="1"/>
</dbReference>
<dbReference type="NCBIfam" id="TIGR01490">
    <property type="entry name" value="HAD-SF-IB-hyp1"/>
    <property type="match status" value="1"/>
</dbReference>
<dbReference type="Pfam" id="PF12710">
    <property type="entry name" value="HAD"/>
    <property type="match status" value="1"/>
</dbReference>
<name>W0DKB7_9GAMM</name>
<evidence type="ECO:0000256" key="1">
    <source>
        <dbReference type="ARBA" id="ARBA00022723"/>
    </source>
</evidence>
<dbReference type="InterPro" id="IPR023214">
    <property type="entry name" value="HAD_sf"/>
</dbReference>
<evidence type="ECO:0000256" key="3">
    <source>
        <dbReference type="ARBA" id="ARBA00022842"/>
    </source>
</evidence>
<dbReference type="InterPro" id="IPR036412">
    <property type="entry name" value="HAD-like_sf"/>
</dbReference>
<dbReference type="CDD" id="cd02612">
    <property type="entry name" value="HAD_PGPPase"/>
    <property type="match status" value="1"/>
</dbReference>
<dbReference type="InterPro" id="IPR050582">
    <property type="entry name" value="HAD-like_SerB"/>
</dbReference>
<dbReference type="PANTHER" id="PTHR43344">
    <property type="entry name" value="PHOSPHOSERINE PHOSPHATASE"/>
    <property type="match status" value="1"/>
</dbReference>